<dbReference type="InterPro" id="IPR000719">
    <property type="entry name" value="Prot_kinase_dom"/>
</dbReference>
<keyword evidence="3" id="KW-0808">Transferase</keyword>
<evidence type="ECO:0000256" key="8">
    <source>
        <dbReference type="ARBA" id="ARBA00048679"/>
    </source>
</evidence>
<dbReference type="EMBL" id="BRXY01000001">
    <property type="protein sequence ID" value="GMH51075.1"/>
    <property type="molecule type" value="Genomic_DNA"/>
</dbReference>
<evidence type="ECO:0000256" key="5">
    <source>
        <dbReference type="ARBA" id="ARBA00022777"/>
    </source>
</evidence>
<dbReference type="PANTHER" id="PTHR24343:SF507">
    <property type="entry name" value="CBL-INTERACTING SERINE_THREONINE-PROTEIN KINASE 24"/>
    <property type="match status" value="1"/>
</dbReference>
<organism evidence="12 13">
    <name type="scientific">Triparma strigata</name>
    <dbReference type="NCBI Taxonomy" id="1606541"/>
    <lineage>
        <taxon>Eukaryota</taxon>
        <taxon>Sar</taxon>
        <taxon>Stramenopiles</taxon>
        <taxon>Ochrophyta</taxon>
        <taxon>Bolidophyceae</taxon>
        <taxon>Parmales</taxon>
        <taxon>Triparmaceae</taxon>
        <taxon>Triparma</taxon>
    </lineage>
</organism>
<feature type="region of interest" description="Disordered" evidence="10">
    <location>
        <begin position="357"/>
        <end position="406"/>
    </location>
</feature>
<keyword evidence="6 9" id="KW-0067">ATP-binding</keyword>
<dbReference type="Pfam" id="PF00069">
    <property type="entry name" value="Pkinase"/>
    <property type="match status" value="2"/>
</dbReference>
<dbReference type="PROSITE" id="PS00108">
    <property type="entry name" value="PROTEIN_KINASE_ST"/>
    <property type="match status" value="1"/>
</dbReference>
<dbReference type="EC" id="2.7.11.1" evidence="1"/>
<dbReference type="AlphaFoldDB" id="A0A9W6ZIU8"/>
<evidence type="ECO:0000256" key="2">
    <source>
        <dbReference type="ARBA" id="ARBA00022527"/>
    </source>
</evidence>
<dbReference type="InterPro" id="IPR017441">
    <property type="entry name" value="Protein_kinase_ATP_BS"/>
</dbReference>
<keyword evidence="13" id="KW-1185">Reference proteome</keyword>
<comment type="catalytic activity">
    <reaction evidence="8">
        <text>L-seryl-[protein] + ATP = O-phospho-L-seryl-[protein] + ADP + H(+)</text>
        <dbReference type="Rhea" id="RHEA:17989"/>
        <dbReference type="Rhea" id="RHEA-COMP:9863"/>
        <dbReference type="Rhea" id="RHEA-COMP:11604"/>
        <dbReference type="ChEBI" id="CHEBI:15378"/>
        <dbReference type="ChEBI" id="CHEBI:29999"/>
        <dbReference type="ChEBI" id="CHEBI:30616"/>
        <dbReference type="ChEBI" id="CHEBI:83421"/>
        <dbReference type="ChEBI" id="CHEBI:456216"/>
        <dbReference type="EC" id="2.7.11.1"/>
    </reaction>
</comment>
<dbReference type="Proteomes" id="UP001165085">
    <property type="component" value="Unassembled WGS sequence"/>
</dbReference>
<name>A0A9W6ZIU8_9STRA</name>
<keyword evidence="2" id="KW-0723">Serine/threonine-protein kinase</keyword>
<evidence type="ECO:0000256" key="7">
    <source>
        <dbReference type="ARBA" id="ARBA00047899"/>
    </source>
</evidence>
<dbReference type="InterPro" id="IPR008271">
    <property type="entry name" value="Ser/Thr_kinase_AS"/>
</dbReference>
<evidence type="ECO:0000313" key="12">
    <source>
        <dbReference type="EMBL" id="GMH51075.1"/>
    </source>
</evidence>
<comment type="caution">
    <text evidence="12">The sequence shown here is derived from an EMBL/GenBank/DDBJ whole genome shotgun (WGS) entry which is preliminary data.</text>
</comment>
<feature type="compositionally biased region" description="Low complexity" evidence="10">
    <location>
        <begin position="380"/>
        <end position="402"/>
    </location>
</feature>
<dbReference type="InterPro" id="IPR011009">
    <property type="entry name" value="Kinase-like_dom_sf"/>
</dbReference>
<dbReference type="GO" id="GO:0005524">
    <property type="term" value="F:ATP binding"/>
    <property type="evidence" value="ECO:0007669"/>
    <property type="project" value="UniProtKB-UniRule"/>
</dbReference>
<evidence type="ECO:0000256" key="4">
    <source>
        <dbReference type="ARBA" id="ARBA00022741"/>
    </source>
</evidence>
<evidence type="ECO:0000256" key="6">
    <source>
        <dbReference type="ARBA" id="ARBA00022840"/>
    </source>
</evidence>
<evidence type="ECO:0000256" key="1">
    <source>
        <dbReference type="ARBA" id="ARBA00012513"/>
    </source>
</evidence>
<keyword evidence="4 9" id="KW-0547">Nucleotide-binding</keyword>
<protein>
    <recommendedName>
        <fullName evidence="1">non-specific serine/threonine protein kinase</fullName>
        <ecNumber evidence="1">2.7.11.1</ecNumber>
    </recommendedName>
</protein>
<dbReference type="SMART" id="SM00220">
    <property type="entry name" value="S_TKc"/>
    <property type="match status" value="1"/>
</dbReference>
<reference evidence="13" key="1">
    <citation type="journal article" date="2023" name="Commun. Biol.">
        <title>Genome analysis of Parmales, the sister group of diatoms, reveals the evolutionary specialization of diatoms from phago-mixotrophs to photoautotrophs.</title>
        <authorList>
            <person name="Ban H."/>
            <person name="Sato S."/>
            <person name="Yoshikawa S."/>
            <person name="Yamada K."/>
            <person name="Nakamura Y."/>
            <person name="Ichinomiya M."/>
            <person name="Sato N."/>
            <person name="Blanc-Mathieu R."/>
            <person name="Endo H."/>
            <person name="Kuwata A."/>
            <person name="Ogata H."/>
        </authorList>
    </citation>
    <scope>NUCLEOTIDE SEQUENCE [LARGE SCALE GENOMIC DNA]</scope>
    <source>
        <strain evidence="13">NIES 3701</strain>
    </source>
</reference>
<keyword evidence="5" id="KW-0418">Kinase</keyword>
<comment type="catalytic activity">
    <reaction evidence="7">
        <text>L-threonyl-[protein] + ATP = O-phospho-L-threonyl-[protein] + ADP + H(+)</text>
        <dbReference type="Rhea" id="RHEA:46608"/>
        <dbReference type="Rhea" id="RHEA-COMP:11060"/>
        <dbReference type="Rhea" id="RHEA-COMP:11605"/>
        <dbReference type="ChEBI" id="CHEBI:15378"/>
        <dbReference type="ChEBI" id="CHEBI:30013"/>
        <dbReference type="ChEBI" id="CHEBI:30616"/>
        <dbReference type="ChEBI" id="CHEBI:61977"/>
        <dbReference type="ChEBI" id="CHEBI:456216"/>
        <dbReference type="EC" id="2.7.11.1"/>
    </reaction>
</comment>
<dbReference type="OrthoDB" id="39248at2759"/>
<accession>A0A9W6ZIU8</accession>
<feature type="binding site" evidence="9">
    <location>
        <position position="70"/>
    </location>
    <ligand>
        <name>ATP</name>
        <dbReference type="ChEBI" id="CHEBI:30616"/>
    </ligand>
</feature>
<dbReference type="Gene3D" id="1.10.510.10">
    <property type="entry name" value="Transferase(Phosphotransferase) domain 1"/>
    <property type="match status" value="2"/>
</dbReference>
<dbReference type="SUPFAM" id="SSF56112">
    <property type="entry name" value="Protein kinase-like (PK-like)"/>
    <property type="match status" value="1"/>
</dbReference>
<evidence type="ECO:0000313" key="13">
    <source>
        <dbReference type="Proteomes" id="UP001165085"/>
    </source>
</evidence>
<proteinExistence type="predicted"/>
<gene>
    <name evidence="12" type="ORF">TrST_g8585</name>
</gene>
<evidence type="ECO:0000256" key="10">
    <source>
        <dbReference type="SAM" id="MobiDB-lite"/>
    </source>
</evidence>
<evidence type="ECO:0000256" key="3">
    <source>
        <dbReference type="ARBA" id="ARBA00022679"/>
    </source>
</evidence>
<dbReference type="PANTHER" id="PTHR24343">
    <property type="entry name" value="SERINE/THREONINE KINASE"/>
    <property type="match status" value="1"/>
</dbReference>
<feature type="domain" description="Protein kinase" evidence="11">
    <location>
        <begin position="31"/>
        <end position="568"/>
    </location>
</feature>
<dbReference type="PROSITE" id="PS50011">
    <property type="entry name" value="PROTEIN_KINASE_DOM"/>
    <property type="match status" value="1"/>
</dbReference>
<sequence length="572" mass="62796">MPLLSPNDELSECTFDGSIISLAQTPQNPEYVLNSYLGGGSSGVVYSAQCMNPSQDPSPGRPAESDVAVKVLSPTGYRMLSTSHLRAFLVVVKGEEVREVGGVMEQVTSKNIWWLGNPHTHLIRTLLLQKESGTFTDSPRSVPLTAAIMVGGNLKELTLRQARKLWGLTCFGLDQAMFDSYLDSLDNNSSDTNGRSFGGASFSPPSVSAVEVRNVDTTVYTEQLGTIVVPVVAPKYLNYLRHRRLSGREYRHQSLVTPHQNILTIYKTLEHVTDSKSTTFVIMERGEEAFDRIRDGGEEESMKDWFKQVLNGVKWMHERGVAHRDLKPENLLFSPSSPDILKIADFGLSAMIHENHKAPATPDHTPTFMTPTPSPPPSLSLPKFSTPLPIPQQSPGSSSQNSLTGYSPVTGLSPLFPQMMIPGSPLPAFELPPSAPPPMPLLPSTATTLNTPPPTTLLPPTPVKRLTSVVGSPHYVAPEVTSNKPYDGRKADCWSLGVILFAMLCGSLPFGSDLRNCERFERFKKDRGDWIFEPYKVSDGGKRVVLGLLEVDPEDRWGVEEVGNDCWILGDE</sequence>
<evidence type="ECO:0000256" key="9">
    <source>
        <dbReference type="PROSITE-ProRule" id="PRU10141"/>
    </source>
</evidence>
<dbReference type="PROSITE" id="PS00107">
    <property type="entry name" value="PROTEIN_KINASE_ATP"/>
    <property type="match status" value="1"/>
</dbReference>
<evidence type="ECO:0000259" key="11">
    <source>
        <dbReference type="PROSITE" id="PS50011"/>
    </source>
</evidence>
<dbReference type="GO" id="GO:0004674">
    <property type="term" value="F:protein serine/threonine kinase activity"/>
    <property type="evidence" value="ECO:0007669"/>
    <property type="project" value="UniProtKB-KW"/>
</dbReference>